<evidence type="ECO:0000313" key="1">
    <source>
        <dbReference type="EMBL" id="KAG2382051.1"/>
    </source>
</evidence>
<keyword evidence="2" id="KW-1185">Reference proteome</keyword>
<reference evidence="1 2" key="1">
    <citation type="journal article" date="2018" name="BMC Genomics">
        <title>The genome of Naegleria lovaniensis, the basis for a comparative approach to unravel pathogenicity factors of the human pathogenic amoeba N. fowleri.</title>
        <authorList>
            <person name="Liechti N."/>
            <person name="Schurch N."/>
            <person name="Bruggmann R."/>
            <person name="Wittwer M."/>
        </authorList>
    </citation>
    <scope>NUCLEOTIDE SEQUENCE [LARGE SCALE GENOMIC DNA]</scope>
    <source>
        <strain evidence="1 2">ATCC 30569</strain>
    </source>
</reference>
<gene>
    <name evidence="1" type="ORF">C9374_005843</name>
</gene>
<dbReference type="RefSeq" id="XP_044547730.1">
    <property type="nucleotide sequence ID" value="XM_044695638.1"/>
</dbReference>
<sequence length="883" mass="102206">MSFSRLTETNDIHVRGVLSFEEMERLRQSVRSTLISKETSFYHGKDMKEEQEKASSLMAPLLESNPYVGIASPFQADPELKEDIIPKYLRAAKEQILASEGWNDLKNEIRKRVQTVIDEQIALRTEISDHTLETGGAVHMTYYQRKRAKELLNNCIIDDKKYMDLLDETGNLMAQNSTLNSLSYSLTSKVEPPQQGQKKESEAVIAKILSSYPWSVMRHNLSKCLLHSFPKSVRKVLWNAAFKDENNKALLDAFMEKKNSTSDTSMLPKAYYQIIDAVVKKKVEEHPIIKEYNEGKLLNDVLKVTVEFVLYRMKAPDVNDLSMVADLVNVDPNEQLTEELKTKVVIKIIERYSSYIVDIFDLFASLYGWEDVTTKYDHLTPVQFYTEKICSLIIYQFVSTFQIDPFEDPELYYKMTIVPQSIVRSFAHATEKKDMTILSHLNSLSNGIEDFLKPVTRLCISYCDHSVTCFLIEQLLFSNFNNVVFGVFMASIALALRQHVLKCETSVSLHTLCKANSSVLLADALVDIMENNFRKYLHDALGVDIYPKEFVEITGLSQEKTTLLFTQDTSSLAPPDKLSSLKAALQQELDQRDEKEMLFVWNDIYEKIEKETTIDIPFKDVNYRLTLPSKRSNIWKETSFYDLSETIMQFSSNKLLCIELAKKNILEEFKQVVSQHVKETGIFKPSDFSSDIDNGSVIEVEYSFMGHTFKTKFLEEQLRTSDYEAILETLKNRLKLLDSFAYGSDVQETAMKFAKHFEQEERSKLENYQKEKEQRLLKITQELENESMIYFSKVLKLSMKGVQLFFKGTEQEIQKVEKLCQEEKEERAIRKEALGRSISTYEYNRLPKKYKQKYDKAIEKKKAANSQKAKKYVGIWQNTTKNK</sequence>
<dbReference type="AlphaFoldDB" id="A0AA88GJB2"/>
<evidence type="ECO:0000313" key="2">
    <source>
        <dbReference type="Proteomes" id="UP000816034"/>
    </source>
</evidence>
<accession>A0AA88GJB2</accession>
<name>A0AA88GJB2_NAELO</name>
<proteinExistence type="predicted"/>
<dbReference type="GeneID" id="68098298"/>
<protein>
    <submittedName>
        <fullName evidence="1">Uncharacterized protein</fullName>
    </submittedName>
</protein>
<dbReference type="Proteomes" id="UP000816034">
    <property type="component" value="Unassembled WGS sequence"/>
</dbReference>
<organism evidence="1 2">
    <name type="scientific">Naegleria lovaniensis</name>
    <name type="common">Amoeba</name>
    <dbReference type="NCBI Taxonomy" id="51637"/>
    <lineage>
        <taxon>Eukaryota</taxon>
        <taxon>Discoba</taxon>
        <taxon>Heterolobosea</taxon>
        <taxon>Tetramitia</taxon>
        <taxon>Eutetramitia</taxon>
        <taxon>Vahlkampfiidae</taxon>
        <taxon>Naegleria</taxon>
    </lineage>
</organism>
<dbReference type="EMBL" id="PYSW02000025">
    <property type="protein sequence ID" value="KAG2382051.1"/>
    <property type="molecule type" value="Genomic_DNA"/>
</dbReference>
<comment type="caution">
    <text evidence="1">The sequence shown here is derived from an EMBL/GenBank/DDBJ whole genome shotgun (WGS) entry which is preliminary data.</text>
</comment>